<sequence length="120" mass="12856">MRPILRKISIGAMVSVAVGTMTFGTLAGTASARPNGHCGQTFDPTTDGATAHWTLDCSGGQITVKGWYQDDELDGDCVGVKAHFADGSTKRSETCDGWGSKKSFKWTRPGSIADVYLYEF</sequence>
<dbReference type="Proteomes" id="UP000194225">
    <property type="component" value="Unassembled WGS sequence"/>
</dbReference>
<dbReference type="KEGG" id="spla:CP981_04215"/>
<dbReference type="AlphaFoldDB" id="A0AAE6TKY9"/>
<evidence type="ECO:0000313" key="2">
    <source>
        <dbReference type="EMBL" id="OSY47052.1"/>
    </source>
</evidence>
<reference evidence="3 5" key="2">
    <citation type="submission" date="2017-09" db="EMBL/GenBank/DDBJ databases">
        <authorList>
            <person name="Lee N."/>
            <person name="Cho B.-K."/>
        </authorList>
    </citation>
    <scope>NUCLEOTIDE SEQUENCE [LARGE SCALE GENOMIC DNA]</scope>
    <source>
        <strain evidence="3 5">ATCC 23948</strain>
    </source>
</reference>
<evidence type="ECO:0000313" key="5">
    <source>
        <dbReference type="Proteomes" id="UP000325458"/>
    </source>
</evidence>
<dbReference type="EMBL" id="CP023691">
    <property type="protein sequence ID" value="QEV50987.1"/>
    <property type="molecule type" value="Genomic_DNA"/>
</dbReference>
<proteinExistence type="predicted"/>
<name>A0AAE6TKY9_STRPT</name>
<dbReference type="EMBL" id="MIGA01000006">
    <property type="protein sequence ID" value="OSY47052.1"/>
    <property type="molecule type" value="Genomic_DNA"/>
</dbReference>
<evidence type="ECO:0000256" key="1">
    <source>
        <dbReference type="SAM" id="SignalP"/>
    </source>
</evidence>
<keyword evidence="4" id="KW-1185">Reference proteome</keyword>
<feature type="signal peptide" evidence="1">
    <location>
        <begin position="1"/>
        <end position="27"/>
    </location>
</feature>
<reference evidence="2 4" key="1">
    <citation type="submission" date="2016-09" db="EMBL/GenBank/DDBJ databases">
        <title>Streptomyces platensis DSM40041, a candidate organism with high potential of specific P450 cytochromes.</title>
        <authorList>
            <person name="Grumaz C."/>
            <person name="Vainshtein Y."/>
            <person name="Kirstahler P."/>
            <person name="Sohn K."/>
        </authorList>
    </citation>
    <scope>NUCLEOTIDE SEQUENCE [LARGE SCALE GENOMIC DNA]</scope>
    <source>
        <strain evidence="2 4">DSM 40041</strain>
    </source>
</reference>
<feature type="chain" id="PRO_5042128297" evidence="1">
    <location>
        <begin position="28"/>
        <end position="120"/>
    </location>
</feature>
<evidence type="ECO:0000313" key="3">
    <source>
        <dbReference type="EMBL" id="QEV50987.1"/>
    </source>
</evidence>
<gene>
    <name evidence="2" type="ORF">BG653_01480</name>
    <name evidence="3" type="ORF">CP981_04215</name>
</gene>
<evidence type="ECO:0000313" key="4">
    <source>
        <dbReference type="Proteomes" id="UP000194225"/>
    </source>
</evidence>
<keyword evidence="1" id="KW-0732">Signal</keyword>
<dbReference type="Proteomes" id="UP000325458">
    <property type="component" value="Chromosome"/>
</dbReference>
<organism evidence="3 5">
    <name type="scientific">Streptomyces platensis</name>
    <dbReference type="NCBI Taxonomy" id="58346"/>
    <lineage>
        <taxon>Bacteria</taxon>
        <taxon>Bacillati</taxon>
        <taxon>Actinomycetota</taxon>
        <taxon>Actinomycetes</taxon>
        <taxon>Kitasatosporales</taxon>
        <taxon>Streptomycetaceae</taxon>
        <taxon>Streptomyces</taxon>
    </lineage>
</organism>
<protein>
    <submittedName>
        <fullName evidence="3">Uncharacterized protein</fullName>
    </submittedName>
</protein>
<accession>A0AAE6TKY9</accession>